<evidence type="ECO:0008006" key="5">
    <source>
        <dbReference type="Google" id="ProtNLM"/>
    </source>
</evidence>
<dbReference type="RefSeq" id="WP_167917457.1">
    <property type="nucleotide sequence ID" value="NZ_JAAVJS010000007.1"/>
</dbReference>
<evidence type="ECO:0000256" key="2">
    <source>
        <dbReference type="SAM" id="Phobius"/>
    </source>
</evidence>
<evidence type="ECO:0000313" key="4">
    <source>
        <dbReference type="Proteomes" id="UP000760545"/>
    </source>
</evidence>
<evidence type="ECO:0000313" key="3">
    <source>
        <dbReference type="EMBL" id="NJX15216.1"/>
    </source>
</evidence>
<keyword evidence="2" id="KW-0812">Transmembrane</keyword>
<proteinExistence type="predicted"/>
<dbReference type="EMBL" id="JAAVJS010000007">
    <property type="protein sequence ID" value="NJX15216.1"/>
    <property type="molecule type" value="Genomic_DNA"/>
</dbReference>
<keyword evidence="2" id="KW-1133">Transmembrane helix</keyword>
<feature type="region of interest" description="Disordered" evidence="1">
    <location>
        <begin position="106"/>
        <end position="128"/>
    </location>
</feature>
<accession>A0ABX1DDD1</accession>
<gene>
    <name evidence="3" type="ORF">HC176_06905</name>
</gene>
<evidence type="ECO:0000256" key="1">
    <source>
        <dbReference type="SAM" id="MobiDB-lite"/>
    </source>
</evidence>
<protein>
    <recommendedName>
        <fullName evidence="5">Anti-sigma factor</fullName>
    </recommendedName>
</protein>
<dbReference type="Proteomes" id="UP000760545">
    <property type="component" value="Unassembled WGS sequence"/>
</dbReference>
<keyword evidence="4" id="KW-1185">Reference proteome</keyword>
<feature type="transmembrane region" description="Helical" evidence="2">
    <location>
        <begin position="44"/>
        <end position="66"/>
    </location>
</feature>
<keyword evidence="2" id="KW-0472">Membrane</keyword>
<reference evidence="3 4" key="1">
    <citation type="submission" date="2020-03" db="EMBL/GenBank/DDBJ databases">
        <title>Tamlana sp. nov, isolated from XXX.</title>
        <authorList>
            <person name="Cao W.R."/>
        </authorList>
    </citation>
    <scope>NUCLEOTIDE SEQUENCE [LARGE SCALE GENOMIC DNA]</scope>
    <source>
        <strain evidence="3 4">HST1-43</strain>
    </source>
</reference>
<organism evidence="3 4">
    <name type="scientific">Tamlana crocina</name>
    <dbReference type="NCBI Taxonomy" id="393006"/>
    <lineage>
        <taxon>Bacteria</taxon>
        <taxon>Pseudomonadati</taxon>
        <taxon>Bacteroidota</taxon>
        <taxon>Flavobacteriia</taxon>
        <taxon>Flavobacteriales</taxon>
        <taxon>Flavobacteriaceae</taxon>
        <taxon>Tamlana</taxon>
    </lineage>
</organism>
<comment type="caution">
    <text evidence="3">The sequence shown here is derived from an EMBL/GenBank/DDBJ whole genome shotgun (WGS) entry which is preliminary data.</text>
</comment>
<sequence length="250" mass="28441">MAPLKYEEELKNKLEKRNLQPSKQAWERLSNRLDNELKPNNNKLYWWLGVAASFIGVAFVVTQFFSTNNTIEKEQKIVTTPKTEQNEIIPNNNIEDVKMVDAQKPEPKPMKMQPTEKAANKTSTITPDFNNTQTEIVSAPEKSNTEVLNKSPNNSPLTFEEQKIQDVVAQIHELKQTQEVTDADIDALLKKAEREIKLNRIIDKNTGVVDANALLEDVEAELDQSFRTKVFEAIKASYNTVKTAVAQRND</sequence>
<name>A0ABX1DDD1_9FLAO</name>